<dbReference type="Proteomes" id="UP001598448">
    <property type="component" value="Unassembled WGS sequence"/>
</dbReference>
<evidence type="ECO:0000313" key="2">
    <source>
        <dbReference type="EMBL" id="MFD5097666.1"/>
    </source>
</evidence>
<name>A0ABW6FDD7_9ACTN</name>
<accession>A0ABW6FDD7</accession>
<organism evidence="2 3">
    <name type="scientific">Streptomyces albidochromogenes</name>
    <dbReference type="NCBI Taxonomy" id="329524"/>
    <lineage>
        <taxon>Bacteria</taxon>
        <taxon>Bacillati</taxon>
        <taxon>Actinomycetota</taxon>
        <taxon>Actinomycetes</taxon>
        <taxon>Kitasatosporales</taxon>
        <taxon>Streptomycetaceae</taxon>
        <taxon>Streptomyces</taxon>
    </lineage>
</organism>
<sequence length="689" mass="76917">MTGWVTVKDLHVRQLERALTEQFDGLIDMSDVDRRPDDQQRHLFLSRALAALAVHEATGLDRKESAACVIDGFDDEGIDAIAVDTEAPQVWLVQAKWSKKGEAVLDPDAVRAIGKGLKRLIRGEYERFNKKLQPMVPKLESALTSAQVLITVIPALAGDRGISVGAQRELEDLQGEYNDPEEMLKVHTLELSDFMAAVRAGLDDPKVNLKAKMPDVRFHSDPYLAYFGTLTADQVADWYGKNRNRLFRRNIRYPLGLTKINSDLVDSVIRDPETFWYLHNGITVLCDRLKVGPRGDLELSGASVVNGAQTVASLHAAAERSLAAVAKARINVRIISLEDTPRSFDRQVTIATNTQHGVTERDFRALEPMQERLRMEFDVLLNKKYILKRGEFLLDSADGCDMEEAAIALSCAKPDARFSFLAKSEINQLWKDGNYSKLFSGANAKRVWRAVQIVRSVRKSLADIQQDLEGRAALLSEQGTYLVGHLTFQKLTSWPSCPDREWGDLMGGIPEAVEQAVRWAMHSVDMIYGINSQIGSVFRTVQRYEGVVEDAVKGIRTGNQPPEFSPEYKVEIRENRARQANAVTVIVDAGAIEEGARLEFRPITAPERKALSGWLQADSRRGSATWVARKPKSLLWEYDGKPYSPSALVMEMFSQANKQGPKAVQGTRRWFVPGEGSLVEIANKVRGSE</sequence>
<dbReference type="EMBL" id="JBHXIJ010000004">
    <property type="protein sequence ID" value="MFD5097666.1"/>
    <property type="molecule type" value="Genomic_DNA"/>
</dbReference>
<dbReference type="RefSeq" id="WP_386707347.1">
    <property type="nucleotide sequence ID" value="NZ_JBHXIJ010000004.1"/>
</dbReference>
<comment type="caution">
    <text evidence="2">The sequence shown here is derived from an EMBL/GenBank/DDBJ whole genome shotgun (WGS) entry which is preliminary data.</text>
</comment>
<evidence type="ECO:0000313" key="3">
    <source>
        <dbReference type="Proteomes" id="UP001598448"/>
    </source>
</evidence>
<keyword evidence="3" id="KW-1185">Reference proteome</keyword>
<proteinExistence type="predicted"/>
<evidence type="ECO:0000259" key="1">
    <source>
        <dbReference type="Pfam" id="PF10592"/>
    </source>
</evidence>
<reference evidence="2 3" key="1">
    <citation type="submission" date="2024-09" db="EMBL/GenBank/DDBJ databases">
        <title>The Natural Products Discovery Center: Release of the First 8490 Sequenced Strains for Exploring Actinobacteria Biosynthetic Diversity.</title>
        <authorList>
            <person name="Kalkreuter E."/>
            <person name="Kautsar S.A."/>
            <person name="Yang D."/>
            <person name="Bader C.D."/>
            <person name="Teijaro C.N."/>
            <person name="Fluegel L."/>
            <person name="Davis C.M."/>
            <person name="Simpson J.R."/>
            <person name="Lauterbach L."/>
            <person name="Steele A.D."/>
            <person name="Gui C."/>
            <person name="Meng S."/>
            <person name="Li G."/>
            <person name="Viehrig K."/>
            <person name="Ye F."/>
            <person name="Su P."/>
            <person name="Kiefer A.F."/>
            <person name="Nichols A."/>
            <person name="Cepeda A.J."/>
            <person name="Yan W."/>
            <person name="Fan B."/>
            <person name="Jiang Y."/>
            <person name="Adhikari A."/>
            <person name="Zheng C.-J."/>
            <person name="Schuster L."/>
            <person name="Cowan T.M."/>
            <person name="Smanski M.J."/>
            <person name="Chevrette M.G."/>
            <person name="De Carvalho L.P.S."/>
            <person name="Shen B."/>
        </authorList>
    </citation>
    <scope>NUCLEOTIDE SEQUENCE [LARGE SCALE GENOMIC DNA]</scope>
    <source>
        <strain evidence="2 3">NPDC058348</strain>
    </source>
</reference>
<dbReference type="Pfam" id="PF10592">
    <property type="entry name" value="AIPR"/>
    <property type="match status" value="1"/>
</dbReference>
<protein>
    <submittedName>
        <fullName evidence="2">AIPR family protein</fullName>
    </submittedName>
</protein>
<gene>
    <name evidence="2" type="ORF">ACFWJN_01595</name>
</gene>
<dbReference type="InterPro" id="IPR018891">
    <property type="entry name" value="AIPR_C"/>
</dbReference>
<feature type="domain" description="Abortive phage infection protein C-terminal" evidence="1">
    <location>
        <begin position="247"/>
        <end position="459"/>
    </location>
</feature>